<accession>M2LF09</accession>
<dbReference type="EMBL" id="KB445561">
    <property type="protein sequence ID" value="EMC92607.1"/>
    <property type="molecule type" value="Genomic_DNA"/>
</dbReference>
<evidence type="ECO:0000313" key="3">
    <source>
        <dbReference type="Proteomes" id="UP000011761"/>
    </source>
</evidence>
<protein>
    <recommendedName>
        <fullName evidence="1">F-box domain-containing protein</fullName>
    </recommendedName>
</protein>
<gene>
    <name evidence="2" type="ORF">BAUCODRAFT_255288</name>
</gene>
<keyword evidence="3" id="KW-1185">Reference proteome</keyword>
<sequence length="274" mass="30511">MAACDKVLQTYELLENILLHLPLYDILHSQAVCTEWRAVTGRSRTIRRVLRFDVLDEETFAQHVLLDHPPIANGRAKAARQWRAASGHVMHPLRAPILNPLLIRAGIVTETLPLGPRASTVASSAAHKKEFAHLKDGLLPDVDWVQMQAFQPRVNQIRLRRYCSYWHLRGGWALQVTAENGIRVGDLLRSISKDSAAHNDHCPEAHADYETAIYIGSLHANANAEITGWELLRETGAVRTTLYTDDANGSAFIGMSGKQAMAEWMARGGSIVRD</sequence>
<dbReference type="KEGG" id="bcom:BAUCODRAFT_255288"/>
<feature type="domain" description="F-box" evidence="1">
    <location>
        <begin position="11"/>
        <end position="39"/>
    </location>
</feature>
<dbReference type="HOGENOM" id="CLU_1015586_0_0_1"/>
<organism evidence="2 3">
    <name type="scientific">Baudoinia panamericana (strain UAMH 10762)</name>
    <name type="common">Angels' share fungus</name>
    <name type="synonym">Baudoinia compniacensis (strain UAMH 10762)</name>
    <dbReference type="NCBI Taxonomy" id="717646"/>
    <lineage>
        <taxon>Eukaryota</taxon>
        <taxon>Fungi</taxon>
        <taxon>Dikarya</taxon>
        <taxon>Ascomycota</taxon>
        <taxon>Pezizomycotina</taxon>
        <taxon>Dothideomycetes</taxon>
        <taxon>Dothideomycetidae</taxon>
        <taxon>Mycosphaerellales</taxon>
        <taxon>Teratosphaeriaceae</taxon>
        <taxon>Baudoinia</taxon>
    </lineage>
</organism>
<dbReference type="Pfam" id="PF00646">
    <property type="entry name" value="F-box"/>
    <property type="match status" value="1"/>
</dbReference>
<reference evidence="2 3" key="1">
    <citation type="journal article" date="2012" name="PLoS Pathog.">
        <title>Diverse lifestyles and strategies of plant pathogenesis encoded in the genomes of eighteen Dothideomycetes fungi.</title>
        <authorList>
            <person name="Ohm R.A."/>
            <person name="Feau N."/>
            <person name="Henrissat B."/>
            <person name="Schoch C.L."/>
            <person name="Horwitz B.A."/>
            <person name="Barry K.W."/>
            <person name="Condon B.J."/>
            <person name="Copeland A.C."/>
            <person name="Dhillon B."/>
            <person name="Glaser F."/>
            <person name="Hesse C.N."/>
            <person name="Kosti I."/>
            <person name="LaButti K."/>
            <person name="Lindquist E.A."/>
            <person name="Lucas S."/>
            <person name="Salamov A.A."/>
            <person name="Bradshaw R.E."/>
            <person name="Ciuffetti L."/>
            <person name="Hamelin R.C."/>
            <person name="Kema G.H.J."/>
            <person name="Lawrence C."/>
            <person name="Scott J.A."/>
            <person name="Spatafora J.W."/>
            <person name="Turgeon B.G."/>
            <person name="de Wit P.J.G.M."/>
            <person name="Zhong S."/>
            <person name="Goodwin S.B."/>
            <person name="Grigoriev I.V."/>
        </authorList>
    </citation>
    <scope>NUCLEOTIDE SEQUENCE [LARGE SCALE GENOMIC DNA]</scope>
    <source>
        <strain evidence="2 3">UAMH 10762</strain>
    </source>
</reference>
<dbReference type="GeneID" id="19110313"/>
<dbReference type="Proteomes" id="UP000011761">
    <property type="component" value="Unassembled WGS sequence"/>
</dbReference>
<dbReference type="CDD" id="cd09917">
    <property type="entry name" value="F-box_SF"/>
    <property type="match status" value="1"/>
</dbReference>
<dbReference type="RefSeq" id="XP_007680020.1">
    <property type="nucleotide sequence ID" value="XM_007681830.1"/>
</dbReference>
<dbReference type="SUPFAM" id="SSF81383">
    <property type="entry name" value="F-box domain"/>
    <property type="match status" value="1"/>
</dbReference>
<dbReference type="InterPro" id="IPR036047">
    <property type="entry name" value="F-box-like_dom_sf"/>
</dbReference>
<name>M2LF09_BAUPA</name>
<dbReference type="AlphaFoldDB" id="M2LF09"/>
<evidence type="ECO:0000259" key="1">
    <source>
        <dbReference type="Pfam" id="PF00646"/>
    </source>
</evidence>
<proteinExistence type="predicted"/>
<dbReference type="InterPro" id="IPR001810">
    <property type="entry name" value="F-box_dom"/>
</dbReference>
<evidence type="ECO:0000313" key="2">
    <source>
        <dbReference type="EMBL" id="EMC92607.1"/>
    </source>
</evidence>